<dbReference type="Proteomes" id="UP000319897">
    <property type="component" value="Unassembled WGS sequence"/>
</dbReference>
<keyword evidence="1" id="KW-0472">Membrane</keyword>
<keyword evidence="1" id="KW-1133">Transmembrane helix</keyword>
<evidence type="ECO:0000313" key="2">
    <source>
        <dbReference type="EMBL" id="TPE62660.1"/>
    </source>
</evidence>
<comment type="caution">
    <text evidence="2">The sequence shown here is derived from an EMBL/GenBank/DDBJ whole genome shotgun (WGS) entry which is preliminary data.</text>
</comment>
<evidence type="ECO:0000256" key="1">
    <source>
        <dbReference type="SAM" id="Phobius"/>
    </source>
</evidence>
<dbReference type="EMBL" id="VFSU01000017">
    <property type="protein sequence ID" value="TPE62660.1"/>
    <property type="molecule type" value="Genomic_DNA"/>
</dbReference>
<accession>A0A501XQ47</accession>
<protein>
    <submittedName>
        <fullName evidence="2">Uncharacterized protein</fullName>
    </submittedName>
</protein>
<feature type="transmembrane region" description="Helical" evidence="1">
    <location>
        <begin position="67"/>
        <end position="85"/>
    </location>
</feature>
<organism evidence="2 3">
    <name type="scientific">Sandaracinobacter neustonicus</name>
    <dbReference type="NCBI Taxonomy" id="1715348"/>
    <lineage>
        <taxon>Bacteria</taxon>
        <taxon>Pseudomonadati</taxon>
        <taxon>Pseudomonadota</taxon>
        <taxon>Alphaproteobacteria</taxon>
        <taxon>Sphingomonadales</taxon>
        <taxon>Sphingosinicellaceae</taxon>
        <taxon>Sandaracinobacter</taxon>
    </lineage>
</organism>
<reference evidence="2 3" key="1">
    <citation type="submission" date="2019-06" db="EMBL/GenBank/DDBJ databases">
        <authorList>
            <person name="Lee I."/>
            <person name="Jang G.I."/>
            <person name="Hwang C.Y."/>
        </authorList>
    </citation>
    <scope>NUCLEOTIDE SEQUENCE [LARGE SCALE GENOMIC DNA]</scope>
    <source>
        <strain evidence="2 3">PAMC 28131</strain>
    </source>
</reference>
<keyword evidence="3" id="KW-1185">Reference proteome</keyword>
<dbReference type="RefSeq" id="WP_140927432.1">
    <property type="nucleotide sequence ID" value="NZ_VFSU01000017.1"/>
</dbReference>
<keyword evidence="1" id="KW-0812">Transmembrane</keyword>
<sequence>MSFGPACPNCKKWIPFLKSQWGIGKSFDCRGCGASIALSKFRSTQLAIGMLMLFILMKPSYPEASDQFLLFLAFLAVGAPLTYLLSSVSLSQPASGD</sequence>
<feature type="transmembrane region" description="Helical" evidence="1">
    <location>
        <begin position="44"/>
        <end position="61"/>
    </location>
</feature>
<dbReference type="AlphaFoldDB" id="A0A501XQ47"/>
<proteinExistence type="predicted"/>
<gene>
    <name evidence="2" type="ORF">FJQ54_05595</name>
</gene>
<dbReference type="OrthoDB" id="7597331at2"/>
<evidence type="ECO:0000313" key="3">
    <source>
        <dbReference type="Proteomes" id="UP000319897"/>
    </source>
</evidence>
<name>A0A501XQ47_9SPHN</name>